<reference evidence="1" key="1">
    <citation type="submission" date="2020-11" db="EMBL/GenBank/DDBJ databases">
        <authorList>
            <consortium name="DOE Joint Genome Institute"/>
            <person name="Ahrendt S."/>
            <person name="Riley R."/>
            <person name="Andreopoulos W."/>
            <person name="Labutti K."/>
            <person name="Pangilinan J."/>
            <person name="Ruiz-Duenas F.J."/>
            <person name="Barrasa J.M."/>
            <person name="Sanchez-Garcia M."/>
            <person name="Camarero S."/>
            <person name="Miyauchi S."/>
            <person name="Serrano A."/>
            <person name="Linde D."/>
            <person name="Babiker R."/>
            <person name="Drula E."/>
            <person name="Ayuso-Fernandez I."/>
            <person name="Pacheco R."/>
            <person name="Padilla G."/>
            <person name="Ferreira P."/>
            <person name="Barriuso J."/>
            <person name="Kellner H."/>
            <person name="Castanera R."/>
            <person name="Alfaro M."/>
            <person name="Ramirez L."/>
            <person name="Pisabarro A.G."/>
            <person name="Kuo A."/>
            <person name="Tritt A."/>
            <person name="Lipzen A."/>
            <person name="He G."/>
            <person name="Yan M."/>
            <person name="Ng V."/>
            <person name="Cullen D."/>
            <person name="Martin F."/>
            <person name="Rosso M.-N."/>
            <person name="Henrissat B."/>
            <person name="Hibbett D."/>
            <person name="Martinez A.T."/>
            <person name="Grigoriev I.V."/>
        </authorList>
    </citation>
    <scope>NUCLEOTIDE SEQUENCE</scope>
    <source>
        <strain evidence="1">MF-IS2</strain>
    </source>
</reference>
<comment type="caution">
    <text evidence="1">The sequence shown here is derived from an EMBL/GenBank/DDBJ whole genome shotgun (WGS) entry which is preliminary data.</text>
</comment>
<proteinExistence type="predicted"/>
<evidence type="ECO:0000313" key="1">
    <source>
        <dbReference type="EMBL" id="KAF9444791.1"/>
    </source>
</evidence>
<gene>
    <name evidence="1" type="ORF">P691DRAFT_806644</name>
</gene>
<dbReference type="Proteomes" id="UP000807342">
    <property type="component" value="Unassembled WGS sequence"/>
</dbReference>
<name>A0A9P5X7J1_9AGAR</name>
<feature type="non-terminal residue" evidence="1">
    <location>
        <position position="1"/>
    </location>
</feature>
<sequence length="58" mass="6239">LNAGSSVWVIGEWAAKSKTPGGEVEEERVGSPNGALFRSPEGGLKMKYLVVSRRMSEC</sequence>
<dbReference type="AlphaFoldDB" id="A0A9P5X7J1"/>
<evidence type="ECO:0000313" key="2">
    <source>
        <dbReference type="Proteomes" id="UP000807342"/>
    </source>
</evidence>
<protein>
    <submittedName>
        <fullName evidence="1">Uncharacterized protein</fullName>
    </submittedName>
</protein>
<accession>A0A9P5X7J1</accession>
<keyword evidence="2" id="KW-1185">Reference proteome</keyword>
<organism evidence="1 2">
    <name type="scientific">Macrolepiota fuliginosa MF-IS2</name>
    <dbReference type="NCBI Taxonomy" id="1400762"/>
    <lineage>
        <taxon>Eukaryota</taxon>
        <taxon>Fungi</taxon>
        <taxon>Dikarya</taxon>
        <taxon>Basidiomycota</taxon>
        <taxon>Agaricomycotina</taxon>
        <taxon>Agaricomycetes</taxon>
        <taxon>Agaricomycetidae</taxon>
        <taxon>Agaricales</taxon>
        <taxon>Agaricineae</taxon>
        <taxon>Agaricaceae</taxon>
        <taxon>Macrolepiota</taxon>
    </lineage>
</organism>
<dbReference type="EMBL" id="MU151347">
    <property type="protein sequence ID" value="KAF9444791.1"/>
    <property type="molecule type" value="Genomic_DNA"/>
</dbReference>